<dbReference type="InterPro" id="IPR000160">
    <property type="entry name" value="GGDEF_dom"/>
</dbReference>
<gene>
    <name evidence="3" type="ORF">Q8X39_07490</name>
</gene>
<dbReference type="GO" id="GO:0052621">
    <property type="term" value="F:diguanylate cyclase activity"/>
    <property type="evidence" value="ECO:0007669"/>
    <property type="project" value="UniProtKB-EC"/>
</dbReference>
<comment type="caution">
    <text evidence="3">The sequence shown here is derived from an EMBL/GenBank/DDBJ whole genome shotgun (WGS) entry which is preliminary data.</text>
</comment>
<feature type="domain" description="GGDEF" evidence="2">
    <location>
        <begin position="320"/>
        <end position="453"/>
    </location>
</feature>
<feature type="region of interest" description="Disordered" evidence="1">
    <location>
        <begin position="452"/>
        <end position="477"/>
    </location>
</feature>
<dbReference type="Pfam" id="PF08448">
    <property type="entry name" value="PAS_4"/>
    <property type="match status" value="1"/>
</dbReference>
<organism evidence="3 4">
    <name type="scientific">Leptothrix discophora</name>
    <dbReference type="NCBI Taxonomy" id="89"/>
    <lineage>
        <taxon>Bacteria</taxon>
        <taxon>Pseudomonadati</taxon>
        <taxon>Pseudomonadota</taxon>
        <taxon>Betaproteobacteria</taxon>
        <taxon>Burkholderiales</taxon>
        <taxon>Sphaerotilaceae</taxon>
        <taxon>Leptothrix</taxon>
    </lineage>
</organism>
<dbReference type="Proteomes" id="UP001235760">
    <property type="component" value="Unassembled WGS sequence"/>
</dbReference>
<keyword evidence="3" id="KW-0808">Transferase</keyword>
<dbReference type="Gene3D" id="3.30.70.270">
    <property type="match status" value="1"/>
</dbReference>
<feature type="compositionally biased region" description="Basic and acidic residues" evidence="1">
    <location>
        <begin position="518"/>
        <end position="540"/>
    </location>
</feature>
<dbReference type="CDD" id="cd01949">
    <property type="entry name" value="GGDEF"/>
    <property type="match status" value="1"/>
</dbReference>
<dbReference type="EMBL" id="JAUZEE010000003">
    <property type="protein sequence ID" value="MDP4300475.1"/>
    <property type="molecule type" value="Genomic_DNA"/>
</dbReference>
<dbReference type="NCBIfam" id="TIGR00254">
    <property type="entry name" value="GGDEF"/>
    <property type="match status" value="1"/>
</dbReference>
<dbReference type="PROSITE" id="PS50887">
    <property type="entry name" value="GGDEF"/>
    <property type="match status" value="1"/>
</dbReference>
<keyword evidence="4" id="KW-1185">Reference proteome</keyword>
<evidence type="ECO:0000259" key="2">
    <source>
        <dbReference type="PROSITE" id="PS50887"/>
    </source>
</evidence>
<dbReference type="PANTHER" id="PTHR44757:SF2">
    <property type="entry name" value="BIOFILM ARCHITECTURE MAINTENANCE PROTEIN MBAA"/>
    <property type="match status" value="1"/>
</dbReference>
<reference evidence="3 4" key="1">
    <citation type="submission" date="2023-08" db="EMBL/GenBank/DDBJ databases">
        <authorList>
            <person name="Roldan D.M."/>
            <person name="Menes R.J."/>
        </authorList>
    </citation>
    <scope>NUCLEOTIDE SEQUENCE [LARGE SCALE GENOMIC DNA]</scope>
    <source>
        <strain evidence="3 4">CCM 2812</strain>
    </source>
</reference>
<feature type="region of interest" description="Disordered" evidence="1">
    <location>
        <begin position="518"/>
        <end position="564"/>
    </location>
</feature>
<dbReference type="SUPFAM" id="SSF55785">
    <property type="entry name" value="PYP-like sensor domain (PAS domain)"/>
    <property type="match status" value="1"/>
</dbReference>
<dbReference type="InterPro" id="IPR052155">
    <property type="entry name" value="Biofilm_reg_signaling"/>
</dbReference>
<name>A0ABT9G1W8_LEPDI</name>
<proteinExistence type="predicted"/>
<evidence type="ECO:0000313" key="3">
    <source>
        <dbReference type="EMBL" id="MDP4300475.1"/>
    </source>
</evidence>
<dbReference type="Pfam" id="PF00990">
    <property type="entry name" value="GGDEF"/>
    <property type="match status" value="1"/>
</dbReference>
<evidence type="ECO:0000313" key="4">
    <source>
        <dbReference type="Proteomes" id="UP001235760"/>
    </source>
</evidence>
<dbReference type="InterPro" id="IPR029787">
    <property type="entry name" value="Nucleotide_cyclase"/>
</dbReference>
<keyword evidence="3" id="KW-0548">Nucleotidyltransferase</keyword>
<dbReference type="PANTHER" id="PTHR44757">
    <property type="entry name" value="DIGUANYLATE CYCLASE DGCP"/>
    <property type="match status" value="1"/>
</dbReference>
<protein>
    <submittedName>
        <fullName evidence="3">Diguanylate cyclase</fullName>
        <ecNumber evidence="3">2.7.7.65</ecNumber>
    </submittedName>
</protein>
<feature type="region of interest" description="Disordered" evidence="1">
    <location>
        <begin position="276"/>
        <end position="296"/>
    </location>
</feature>
<evidence type="ECO:0000256" key="1">
    <source>
        <dbReference type="SAM" id="MobiDB-lite"/>
    </source>
</evidence>
<dbReference type="Gene3D" id="3.30.450.20">
    <property type="entry name" value="PAS domain"/>
    <property type="match status" value="1"/>
</dbReference>
<dbReference type="InterPro" id="IPR043128">
    <property type="entry name" value="Rev_trsase/Diguanyl_cyclase"/>
</dbReference>
<dbReference type="InterPro" id="IPR035965">
    <property type="entry name" value="PAS-like_dom_sf"/>
</dbReference>
<accession>A0ABT9G1W8</accession>
<dbReference type="EC" id="2.7.7.65" evidence="3"/>
<sequence>MTSSTLAAAAKAAPNAAPDITATVIQADQALLLKAWQTLRAPGQPVDPSAFEGHRWSAMAGHWLLLRREGPGDLRVRRQGLVHLAQTEQDLAGKLLSSWQGAEALLAAAIEVLDSRRPRCRIDWGQSGQPVLSWRELLLPLKDAQGRDWLLIDRRVHEWRHQHVDHVLQASPTAMLGLRALLDERQVVRDWRITLANPALGRLLGVDTSELVGRTVAGALVLWPQLDLAADCVAAMHGGSARELQRVLNDDKAAPRPIAVHVAPLSDGVVLSLTDPSAQRPRSAGEHRLGGTDVGTGLTDRQGFDERLRAEALCARRAGDNLSLVLAEIDHFPAYMQAKGSRAGETAVRRIARLLAGACERENDLVARIGIQSYAMLLPATDLRGASEVLGRLRRALQRAAATSGDEAGGLTLSLGLAGFRRDFDEVDLVERAEQALIEARLSGGDRLVVDVSSQPGASLDGDDDPAGDGGTPSSLAGMETRDMLEWTDSALSDLGALGNEVMSRFTMTAMLDDHAPTIPDDLRSVRHPDPMPGARRDLPLDLSMDLPRSGGWAGASRHGPRHR</sequence>
<dbReference type="RefSeq" id="WP_305749026.1">
    <property type="nucleotide sequence ID" value="NZ_JAUZEE010000003.1"/>
</dbReference>
<dbReference type="InterPro" id="IPR013656">
    <property type="entry name" value="PAS_4"/>
</dbReference>
<dbReference type="SUPFAM" id="SSF55073">
    <property type="entry name" value="Nucleotide cyclase"/>
    <property type="match status" value="1"/>
</dbReference>
<dbReference type="SMART" id="SM00267">
    <property type="entry name" value="GGDEF"/>
    <property type="match status" value="1"/>
</dbReference>